<feature type="transmembrane region" description="Helical" evidence="1">
    <location>
        <begin position="157"/>
        <end position="174"/>
    </location>
</feature>
<name>A0A1F4VLA4_UNCKA</name>
<dbReference type="STRING" id="1802630.A3H26_03260"/>
<evidence type="ECO:0008006" key="4">
    <source>
        <dbReference type="Google" id="ProtNLM"/>
    </source>
</evidence>
<feature type="transmembrane region" description="Helical" evidence="1">
    <location>
        <begin position="335"/>
        <end position="354"/>
    </location>
</feature>
<dbReference type="EMBL" id="MEVN01000010">
    <property type="protein sequence ID" value="OGC57553.1"/>
    <property type="molecule type" value="Genomic_DNA"/>
</dbReference>
<keyword evidence="1" id="KW-0472">Membrane</keyword>
<dbReference type="AlphaFoldDB" id="A0A1F4VLA4"/>
<protein>
    <recommendedName>
        <fullName evidence="4">Glycosyltransferase RgtA/B/C/D-like domain-containing protein</fullName>
    </recommendedName>
</protein>
<sequence>MKLINRIKSLKYEIMVFIVFVASHLPSLGYDTFNTDVWKWKARIFDFGSGVFNLNFVQTIQKYHPGVTLMWIGTVVVKFFNLYYDVIYKTPPPDNDISVIFQLHFLQKLFIVLVIGFSLSLIFYGIRKIFNLKYSVILLSFLVIEPFYVALTRELHLEGLMSTFMIVSFVWFYLYLQDKSRNDRFIISAFFASLAVLTKTSSLFILPFVLFSSIYNDVVSINQADRLFISLKSLKIKDILKLNLKYIFLFNLFFFLIWPAMWTNAVSAIQTMYRGIFTIGIDRGHIQLFFGKNTLDPGLLFYPVVFWLRSSVYLVIGLIGFLFISRKLSSEKRKFSFLAFIFAFLSFLELTIPSAKLDRYFLPIQMVLWIPSAFFYEYLLNSLRLGNYKFKHLLFPLIILPGVLLLFWIHPDYFSYYSPLGGGLKSGINIIEPKWMIGQKQTITYLGGKLKSGTYVTFKSGESLENTKDKSKKLTVAFQEKYYTQIWPFVRKIGGWAVIEDLTPQARETNLFIYPVWDDSTIHETRFKLKYIDSIFLRGVKLYNVYERI</sequence>
<dbReference type="Proteomes" id="UP000177763">
    <property type="component" value="Unassembled WGS sequence"/>
</dbReference>
<proteinExistence type="predicted"/>
<feature type="transmembrane region" description="Helical" evidence="1">
    <location>
        <begin position="63"/>
        <end position="84"/>
    </location>
</feature>
<evidence type="ECO:0000313" key="2">
    <source>
        <dbReference type="EMBL" id="OGC57553.1"/>
    </source>
</evidence>
<accession>A0A1F4VLA4</accession>
<comment type="caution">
    <text evidence="2">The sequence shown here is derived from an EMBL/GenBank/DDBJ whole genome shotgun (WGS) entry which is preliminary data.</text>
</comment>
<feature type="transmembrane region" description="Helical" evidence="1">
    <location>
        <begin position="105"/>
        <end position="126"/>
    </location>
</feature>
<keyword evidence="1" id="KW-1133">Transmembrane helix</keyword>
<feature type="transmembrane region" description="Helical" evidence="1">
    <location>
        <begin position="242"/>
        <end position="262"/>
    </location>
</feature>
<evidence type="ECO:0000256" key="1">
    <source>
        <dbReference type="SAM" id="Phobius"/>
    </source>
</evidence>
<feature type="transmembrane region" description="Helical" evidence="1">
    <location>
        <begin position="132"/>
        <end position="150"/>
    </location>
</feature>
<reference evidence="2 3" key="1">
    <citation type="journal article" date="2016" name="Nat. Commun.">
        <title>Thousands of microbial genomes shed light on interconnected biogeochemical processes in an aquifer system.</title>
        <authorList>
            <person name="Anantharaman K."/>
            <person name="Brown C.T."/>
            <person name="Hug L.A."/>
            <person name="Sharon I."/>
            <person name="Castelle C.J."/>
            <person name="Probst A.J."/>
            <person name="Thomas B.C."/>
            <person name="Singh A."/>
            <person name="Wilkins M.J."/>
            <person name="Karaoz U."/>
            <person name="Brodie E.L."/>
            <person name="Williams K.H."/>
            <person name="Hubbard S.S."/>
            <person name="Banfield J.F."/>
        </authorList>
    </citation>
    <scope>NUCLEOTIDE SEQUENCE [LARGE SCALE GENOMIC DNA]</scope>
</reference>
<keyword evidence="1" id="KW-0812">Transmembrane</keyword>
<gene>
    <name evidence="2" type="ORF">A3H26_03260</name>
</gene>
<feature type="transmembrane region" description="Helical" evidence="1">
    <location>
        <begin position="300"/>
        <end position="323"/>
    </location>
</feature>
<feature type="transmembrane region" description="Helical" evidence="1">
    <location>
        <begin position="392"/>
        <end position="410"/>
    </location>
</feature>
<organism evidence="2 3">
    <name type="scientific">candidate division WWE3 bacterium RIFCSPLOWO2_12_FULL_36_10</name>
    <dbReference type="NCBI Taxonomy" id="1802630"/>
    <lineage>
        <taxon>Bacteria</taxon>
        <taxon>Katanobacteria</taxon>
    </lineage>
</organism>
<evidence type="ECO:0000313" key="3">
    <source>
        <dbReference type="Proteomes" id="UP000177763"/>
    </source>
</evidence>
<feature type="transmembrane region" description="Helical" evidence="1">
    <location>
        <begin position="360"/>
        <end position="380"/>
    </location>
</feature>